<keyword evidence="1" id="KW-0175">Coiled coil</keyword>
<dbReference type="EMBL" id="OW240912">
    <property type="protein sequence ID" value="CAH2223354.1"/>
    <property type="molecule type" value="Genomic_DNA"/>
</dbReference>
<evidence type="ECO:0000313" key="4">
    <source>
        <dbReference type="EMBL" id="CAH2223355.1"/>
    </source>
</evidence>
<dbReference type="Proteomes" id="UP001295444">
    <property type="component" value="Chromosome 07"/>
</dbReference>
<evidence type="ECO:0000313" key="3">
    <source>
        <dbReference type="EMBL" id="CAH2223354.1"/>
    </source>
</evidence>
<evidence type="ECO:0000256" key="2">
    <source>
        <dbReference type="SAM" id="MobiDB-lite"/>
    </source>
</evidence>
<dbReference type="Gene3D" id="3.30.250.20">
    <property type="entry name" value="L1 transposable element, C-terminal domain"/>
    <property type="match status" value="1"/>
</dbReference>
<dbReference type="Gene3D" id="3.30.70.1820">
    <property type="entry name" value="L1 transposable element, RRM domain"/>
    <property type="match status" value="1"/>
</dbReference>
<dbReference type="InterPro" id="IPR042566">
    <property type="entry name" value="L1_C"/>
</dbReference>
<name>A0AAD1R4M2_PELCU</name>
<evidence type="ECO:0000256" key="1">
    <source>
        <dbReference type="SAM" id="Coils"/>
    </source>
</evidence>
<keyword evidence="6" id="KW-1185">Reference proteome</keyword>
<dbReference type="AlphaFoldDB" id="A0AAD1R4M2"/>
<protein>
    <submittedName>
        <fullName evidence="4">Uncharacterized protein</fullName>
    </submittedName>
</protein>
<proteinExistence type="predicted"/>
<sequence length="324" mass="37943">MAAKKGENKINTRKDKDKKVDPKFESKAELKSDKRLSNYFSAQEKDRRLSQVGSTKPTEEDMVNTSLMETNGLNSYSNSPPSDLLNIDRVTLNNCFDSQMEKIKGEMQLFTTTFKEEIKKVNIRITSIEEKLECSMLRNNLMEDKINSLEQKINNLEAKMVDWEDRSRRRNIRIRGIPESISNQMLIAYLTELLNFLDMQLQNIPIIFENVHRLPKARSLPAHIPREVIVSFHSPYLKTKFNQALRLKSLKDSKFEELKCFNDLSLATRTARKKFLTCTGKLRDHNISYTWLFPTGLKFYYKDNLEAFKEVDSLHQWLLTNKMI</sequence>
<accession>A0AAD1R4M2</accession>
<evidence type="ECO:0000313" key="6">
    <source>
        <dbReference type="Proteomes" id="UP001295444"/>
    </source>
</evidence>
<dbReference type="PANTHER" id="PTHR11505">
    <property type="entry name" value="L1 TRANSPOSABLE ELEMENT-RELATED"/>
    <property type="match status" value="1"/>
</dbReference>
<feature type="coiled-coil region" evidence="1">
    <location>
        <begin position="132"/>
        <end position="166"/>
    </location>
</feature>
<feature type="region of interest" description="Disordered" evidence="2">
    <location>
        <begin position="1"/>
        <end position="61"/>
    </location>
</feature>
<dbReference type="EMBL" id="OW240912">
    <property type="protein sequence ID" value="CAH2223355.1"/>
    <property type="molecule type" value="Genomic_DNA"/>
</dbReference>
<reference evidence="4" key="1">
    <citation type="submission" date="2022-03" db="EMBL/GenBank/DDBJ databases">
        <authorList>
            <person name="Alioto T."/>
            <person name="Alioto T."/>
            <person name="Gomez Garrido J."/>
        </authorList>
    </citation>
    <scope>NUCLEOTIDE SEQUENCE</scope>
</reference>
<dbReference type="Proteomes" id="UP001295444">
    <property type="component" value="Chromosome 01"/>
</dbReference>
<dbReference type="InterPro" id="IPR004244">
    <property type="entry name" value="Transposase_22"/>
</dbReference>
<evidence type="ECO:0000313" key="5">
    <source>
        <dbReference type="EMBL" id="CAH2306185.1"/>
    </source>
</evidence>
<feature type="compositionally biased region" description="Basic and acidic residues" evidence="2">
    <location>
        <begin position="1"/>
        <end position="36"/>
    </location>
</feature>
<organism evidence="4 6">
    <name type="scientific">Pelobates cultripes</name>
    <name type="common">Western spadefoot toad</name>
    <dbReference type="NCBI Taxonomy" id="61616"/>
    <lineage>
        <taxon>Eukaryota</taxon>
        <taxon>Metazoa</taxon>
        <taxon>Chordata</taxon>
        <taxon>Craniata</taxon>
        <taxon>Vertebrata</taxon>
        <taxon>Euteleostomi</taxon>
        <taxon>Amphibia</taxon>
        <taxon>Batrachia</taxon>
        <taxon>Anura</taxon>
        <taxon>Pelobatoidea</taxon>
        <taxon>Pelobatidae</taxon>
        <taxon>Pelobates</taxon>
    </lineage>
</organism>
<dbReference type="EMBL" id="OW240918">
    <property type="protein sequence ID" value="CAH2306185.1"/>
    <property type="molecule type" value="Genomic_DNA"/>
</dbReference>
<gene>
    <name evidence="5" type="ORF">PECUL_23A002434</name>
    <name evidence="4" type="ORF">PECUL_23A004744</name>
    <name evidence="3" type="ORF">PECUL_23A046145</name>
</gene>